<dbReference type="AlphaFoldDB" id="A0A6M4NNW9"/>
<organism evidence="1">
    <name type="scientific">Vibrio alginolyticus</name>
    <dbReference type="NCBI Taxonomy" id="663"/>
    <lineage>
        <taxon>Bacteria</taxon>
        <taxon>Pseudomonadati</taxon>
        <taxon>Pseudomonadota</taxon>
        <taxon>Gammaproteobacteria</taxon>
        <taxon>Vibrionales</taxon>
        <taxon>Vibrionaceae</taxon>
        <taxon>Vibrio</taxon>
    </lineage>
</organism>
<dbReference type="EMBL" id="MN865127">
    <property type="protein sequence ID" value="QJR97697.1"/>
    <property type="molecule type" value="Genomic_DNA"/>
</dbReference>
<protein>
    <submittedName>
        <fullName evidence="1">Uncharacterized protein</fullName>
    </submittedName>
</protein>
<evidence type="ECO:0000313" key="1">
    <source>
        <dbReference type="EMBL" id="QJR97697.1"/>
    </source>
</evidence>
<geneLocation type="plasmid" evidence="1">
    <name>pC1579</name>
</geneLocation>
<proteinExistence type="predicted"/>
<accession>A0A6M4NNW9</accession>
<reference evidence="1" key="1">
    <citation type="submission" date="2019-12" db="EMBL/GenBank/DDBJ databases">
        <title>Identification of a novel metallo-beta-lactamase in a foodborne Vibrio alginolyticus isolate from China.</title>
        <authorList>
            <person name="Zheng Z."/>
            <person name="Ye L."/>
            <person name="Chen S."/>
        </authorList>
    </citation>
    <scope>NUCLEOTIDE SEQUENCE</scope>
    <source>
        <strain evidence="1">C1579</strain>
        <plasmid evidence="1">pC1579</plasmid>
    </source>
</reference>
<keyword evidence="1" id="KW-0614">Plasmid</keyword>
<name>A0A6M4NNW9_VIBAL</name>
<sequence>MNNVSSEMFTSQTACGQTLILEVFGEVGAVSKMTLGNRFFIAVKCYPLNSDSPDQVNWFFDYYKNYAWLLDWHDLKKGWLCYQKAQKQRCDSVSSAFWNYFEGKRIKMAGRKGAVFKWV</sequence>
<dbReference type="RefSeq" id="WP_025624789.1">
    <property type="nucleotide sequence ID" value="NZ_JBBLMX010000022.1"/>
</dbReference>